<dbReference type="PANTHER" id="PTHR39341:SF1">
    <property type="entry name" value="DUF1858 DOMAIN-CONTAINING PROTEIN"/>
    <property type="match status" value="1"/>
</dbReference>
<proteinExistence type="predicted"/>
<dbReference type="SUPFAM" id="SSF140683">
    <property type="entry name" value="SP0561-like"/>
    <property type="match status" value="1"/>
</dbReference>
<dbReference type="InterPro" id="IPR015077">
    <property type="entry name" value="DUF1858"/>
</dbReference>
<dbReference type="AlphaFoldDB" id="A0A1F2UPC3"/>
<feature type="domain" description="DUF1858" evidence="1">
    <location>
        <begin position="4"/>
        <end position="56"/>
    </location>
</feature>
<sequence length="67" mass="7445">MRFSKDMLIEDALMAHPKAMDIFIKYDMVCVGCLASSVESLENGANMHNVRIEDLISELNGLIVDEG</sequence>
<dbReference type="InterPro" id="IPR038062">
    <property type="entry name" value="ScdA-like_N_sf"/>
</dbReference>
<reference evidence="2 3" key="1">
    <citation type="journal article" date="2016" name="Nat. Commun.">
        <title>Thousands of microbial genomes shed light on interconnected biogeochemical processes in an aquifer system.</title>
        <authorList>
            <person name="Anantharaman K."/>
            <person name="Brown C.T."/>
            <person name="Hug L.A."/>
            <person name="Sharon I."/>
            <person name="Castelle C.J."/>
            <person name="Probst A.J."/>
            <person name="Thomas B.C."/>
            <person name="Singh A."/>
            <person name="Wilkins M.J."/>
            <person name="Karaoz U."/>
            <person name="Brodie E.L."/>
            <person name="Williams K.H."/>
            <person name="Hubbard S.S."/>
            <person name="Banfield J.F."/>
        </authorList>
    </citation>
    <scope>NUCLEOTIDE SEQUENCE [LARGE SCALE GENOMIC DNA]</scope>
</reference>
<comment type="caution">
    <text evidence="2">The sequence shown here is derived from an EMBL/GenBank/DDBJ whole genome shotgun (WGS) entry which is preliminary data.</text>
</comment>
<evidence type="ECO:0000313" key="3">
    <source>
        <dbReference type="Proteomes" id="UP000178086"/>
    </source>
</evidence>
<protein>
    <recommendedName>
        <fullName evidence="1">DUF1858 domain-containing protein</fullName>
    </recommendedName>
</protein>
<organism evidence="2 3">
    <name type="scientific">Candidatus Aquicultor primus</name>
    <dbReference type="NCBI Taxonomy" id="1797195"/>
    <lineage>
        <taxon>Bacteria</taxon>
        <taxon>Bacillati</taxon>
        <taxon>Actinomycetota</taxon>
        <taxon>Candidatus Aquicultoria</taxon>
        <taxon>Candidatus Aquicultorales</taxon>
        <taxon>Candidatus Aquicultoraceae</taxon>
        <taxon>Candidatus Aquicultor</taxon>
    </lineage>
</organism>
<dbReference type="EMBL" id="MELI01000095">
    <property type="protein sequence ID" value="OFW32443.1"/>
    <property type="molecule type" value="Genomic_DNA"/>
</dbReference>
<gene>
    <name evidence="2" type="ORF">A2074_03615</name>
</gene>
<dbReference type="Gene3D" id="1.10.3910.10">
    <property type="entry name" value="SP0561-like"/>
    <property type="match status" value="1"/>
</dbReference>
<evidence type="ECO:0000259" key="1">
    <source>
        <dbReference type="Pfam" id="PF08984"/>
    </source>
</evidence>
<dbReference type="Proteomes" id="UP000178086">
    <property type="component" value="Unassembled WGS sequence"/>
</dbReference>
<name>A0A1F2UPC3_9ACTN</name>
<evidence type="ECO:0000313" key="2">
    <source>
        <dbReference type="EMBL" id="OFW32443.1"/>
    </source>
</evidence>
<dbReference type="PANTHER" id="PTHR39341">
    <property type="entry name" value="BSL7085 PROTEIN"/>
    <property type="match status" value="1"/>
</dbReference>
<dbReference type="NCBIfam" id="TIGR03980">
    <property type="entry name" value="prismane_assoc"/>
    <property type="match status" value="1"/>
</dbReference>
<accession>A0A1F2UPC3</accession>
<dbReference type="InterPro" id="IPR023883">
    <property type="entry name" value="CHP03980_redox-disulphide"/>
</dbReference>
<dbReference type="Pfam" id="PF08984">
    <property type="entry name" value="DUF1858"/>
    <property type="match status" value="1"/>
</dbReference>